<feature type="repeat" description="ANK" evidence="1">
    <location>
        <begin position="175"/>
        <end position="207"/>
    </location>
</feature>
<dbReference type="InterPro" id="IPR002110">
    <property type="entry name" value="Ankyrin_rpt"/>
</dbReference>
<dbReference type="Proteomes" id="UP000230750">
    <property type="component" value="Unassembled WGS sequence"/>
</dbReference>
<dbReference type="PROSITE" id="PS50297">
    <property type="entry name" value="ANK_REP_REGION"/>
    <property type="match status" value="4"/>
</dbReference>
<feature type="repeat" description="ANK" evidence="1">
    <location>
        <begin position="75"/>
        <end position="107"/>
    </location>
</feature>
<proteinExistence type="predicted"/>
<evidence type="ECO:0000313" key="4">
    <source>
        <dbReference type="Proteomes" id="UP000230750"/>
    </source>
</evidence>
<organism evidence="3 4">
    <name type="scientific">Stichopus japonicus</name>
    <name type="common">Sea cucumber</name>
    <dbReference type="NCBI Taxonomy" id="307972"/>
    <lineage>
        <taxon>Eukaryota</taxon>
        <taxon>Metazoa</taxon>
        <taxon>Echinodermata</taxon>
        <taxon>Eleutherozoa</taxon>
        <taxon>Echinozoa</taxon>
        <taxon>Holothuroidea</taxon>
        <taxon>Aspidochirotacea</taxon>
        <taxon>Aspidochirotida</taxon>
        <taxon>Stichopodidae</taxon>
        <taxon>Apostichopus</taxon>
    </lineage>
</organism>
<comment type="caution">
    <text evidence="3">The sequence shown here is derived from an EMBL/GenBank/DDBJ whole genome shotgun (WGS) entry which is preliminary data.</text>
</comment>
<dbReference type="Gene3D" id="1.25.40.20">
    <property type="entry name" value="Ankyrin repeat-containing domain"/>
    <property type="match status" value="1"/>
</dbReference>
<reference evidence="3 4" key="1">
    <citation type="journal article" date="2017" name="PLoS Biol.">
        <title>The sea cucumber genome provides insights into morphological evolution and visceral regeneration.</title>
        <authorList>
            <person name="Zhang X."/>
            <person name="Sun L."/>
            <person name="Yuan J."/>
            <person name="Sun Y."/>
            <person name="Gao Y."/>
            <person name="Zhang L."/>
            <person name="Li S."/>
            <person name="Dai H."/>
            <person name="Hamel J.F."/>
            <person name="Liu C."/>
            <person name="Yu Y."/>
            <person name="Liu S."/>
            <person name="Lin W."/>
            <person name="Guo K."/>
            <person name="Jin S."/>
            <person name="Xu P."/>
            <person name="Storey K.B."/>
            <person name="Huan P."/>
            <person name="Zhang T."/>
            <person name="Zhou Y."/>
            <person name="Zhang J."/>
            <person name="Lin C."/>
            <person name="Li X."/>
            <person name="Xing L."/>
            <person name="Huo D."/>
            <person name="Sun M."/>
            <person name="Wang L."/>
            <person name="Mercier A."/>
            <person name="Li F."/>
            <person name="Yang H."/>
            <person name="Xiang J."/>
        </authorList>
    </citation>
    <scope>NUCLEOTIDE SEQUENCE [LARGE SCALE GENOMIC DNA]</scope>
    <source>
        <strain evidence="3">Shaxun</strain>
        <tissue evidence="3">Muscle</tissue>
    </source>
</reference>
<dbReference type="PROSITE" id="PS50088">
    <property type="entry name" value="ANK_REPEAT"/>
    <property type="match status" value="4"/>
</dbReference>
<dbReference type="PRINTS" id="PR01415">
    <property type="entry name" value="ANKYRIN"/>
</dbReference>
<keyword evidence="4" id="KW-1185">Reference proteome</keyword>
<feature type="region of interest" description="Disordered" evidence="2">
    <location>
        <begin position="371"/>
        <end position="406"/>
    </location>
</feature>
<dbReference type="PANTHER" id="PTHR24184">
    <property type="entry name" value="SI:CH211-189E2.2"/>
    <property type="match status" value="1"/>
</dbReference>
<dbReference type="Pfam" id="PF12796">
    <property type="entry name" value="Ank_2"/>
    <property type="match status" value="2"/>
</dbReference>
<dbReference type="EMBL" id="MRZV01001878">
    <property type="protein sequence ID" value="PIK35534.1"/>
    <property type="molecule type" value="Genomic_DNA"/>
</dbReference>
<feature type="region of interest" description="Disordered" evidence="2">
    <location>
        <begin position="249"/>
        <end position="284"/>
    </location>
</feature>
<dbReference type="SUPFAM" id="SSF48403">
    <property type="entry name" value="Ankyrin repeat"/>
    <property type="match status" value="1"/>
</dbReference>
<feature type="repeat" description="ANK" evidence="1">
    <location>
        <begin position="141"/>
        <end position="173"/>
    </location>
</feature>
<dbReference type="PANTHER" id="PTHR24184:SF6">
    <property type="entry name" value="ANKYRIN REPEAT AND SAM DOMAIN-CONTAINING PROTEIN 3"/>
    <property type="match status" value="1"/>
</dbReference>
<dbReference type="GO" id="GO:0005929">
    <property type="term" value="C:cilium"/>
    <property type="evidence" value="ECO:0007669"/>
    <property type="project" value="TreeGrafter"/>
</dbReference>
<evidence type="ECO:0000256" key="2">
    <source>
        <dbReference type="SAM" id="MobiDB-lite"/>
    </source>
</evidence>
<dbReference type="AlphaFoldDB" id="A0A2G8JIF1"/>
<evidence type="ECO:0000256" key="1">
    <source>
        <dbReference type="PROSITE-ProRule" id="PRU00023"/>
    </source>
</evidence>
<dbReference type="STRING" id="307972.A0A2G8JIF1"/>
<evidence type="ECO:0000313" key="3">
    <source>
        <dbReference type="EMBL" id="PIK35534.1"/>
    </source>
</evidence>
<protein>
    <submittedName>
        <fullName evidence="3">Putative ankyrin repeat and SAM domain-containing protein 3 isoform X1</fullName>
    </submittedName>
</protein>
<dbReference type="OrthoDB" id="539213at2759"/>
<keyword evidence="1" id="KW-0040">ANK repeat</keyword>
<sequence length="406" mass="44741">MEQPLDTISDEASSESDFLDKSLSMWIGWNESLHDDVTFDPIPLDLHTAASLGDYDFVKELLARPDTDPNRKNRGEWTPLMYASYIGHDNIVNLLLDAKVDVNIGTESGTTPLMLAASCGNESVAYFLHQNGAKLDIPNERGWTALFHATYSGHLKVVQLMADLGADIHRTEFNLRVTPLMLAAAEGHETIVNYLLEKGVDVKVKNKRGDTARSLAMLNGNMNVVALIDNINVTASTLRSEPDLNQVDIKPDLDLSSSDESFHPPNRPYHRKGGTARGKGPSIQDGPAMFARMQTLQKKHSETKFRAMETAMQHLNANLILVPESGALDHIMQRVMGIRTYCINVMYQMRGHLHPEGEKQRGKRLTLSASVMRSPSEAAGDPAVAAVGEGEGSRSPGIEQRGQYIK</sequence>
<accession>A0A2G8JIF1</accession>
<name>A0A2G8JIF1_STIJA</name>
<dbReference type="InterPro" id="IPR036770">
    <property type="entry name" value="Ankyrin_rpt-contain_sf"/>
</dbReference>
<dbReference type="Pfam" id="PF00023">
    <property type="entry name" value="Ank"/>
    <property type="match status" value="1"/>
</dbReference>
<dbReference type="SMART" id="SM00248">
    <property type="entry name" value="ANK"/>
    <property type="match status" value="6"/>
</dbReference>
<feature type="repeat" description="ANK" evidence="1">
    <location>
        <begin position="108"/>
        <end position="140"/>
    </location>
</feature>
<gene>
    <name evidence="3" type="ORF">BSL78_27643</name>
</gene>